<dbReference type="Pfam" id="PF07714">
    <property type="entry name" value="PK_Tyr_Ser-Thr"/>
    <property type="match status" value="1"/>
</dbReference>
<protein>
    <recommendedName>
        <fullName evidence="3">Protein kinase domain-containing protein</fullName>
    </recommendedName>
</protein>
<dbReference type="InterPro" id="IPR051681">
    <property type="entry name" value="Ser/Thr_Kinases-Pseudokinases"/>
</dbReference>
<dbReference type="InterPro" id="IPR000719">
    <property type="entry name" value="Prot_kinase_dom"/>
</dbReference>
<sequence>MQGRQSTFSALLPTFDRTASDDNVVDGGTKVLANMQALNKIQWLSTGLKGQQDARLSQAFIKEIDLLRRARHPHVLQYLGAVVQGNRMLLVCEFCEGGDLWTALSQHDSEFQWYKRGRTVAYDVAQALNYLHSNNVIHFDLKSGPGQRQRVPEECPSEIEALYWSCLESEPAKRPDMRAIIAVLEKHQ</sequence>
<dbReference type="GO" id="GO:0004674">
    <property type="term" value="F:protein serine/threonine kinase activity"/>
    <property type="evidence" value="ECO:0007669"/>
    <property type="project" value="TreeGrafter"/>
</dbReference>
<dbReference type="EMBL" id="JALJOQ010000070">
    <property type="protein sequence ID" value="KAK9802644.1"/>
    <property type="molecule type" value="Genomic_DNA"/>
</dbReference>
<reference evidence="4 5" key="1">
    <citation type="journal article" date="2024" name="Nat. Commun.">
        <title>Phylogenomics reveals the evolutionary origins of lichenization in chlorophyte algae.</title>
        <authorList>
            <person name="Puginier C."/>
            <person name="Libourel C."/>
            <person name="Otte J."/>
            <person name="Skaloud P."/>
            <person name="Haon M."/>
            <person name="Grisel S."/>
            <person name="Petersen M."/>
            <person name="Berrin J.G."/>
            <person name="Delaux P.M."/>
            <person name="Dal Grande F."/>
            <person name="Keller J."/>
        </authorList>
    </citation>
    <scope>NUCLEOTIDE SEQUENCE [LARGE SCALE GENOMIC DNA]</scope>
    <source>
        <strain evidence="4 5">SAG 2036</strain>
    </source>
</reference>
<comment type="caution">
    <text evidence="4">The sequence shown here is derived from an EMBL/GenBank/DDBJ whole genome shotgun (WGS) entry which is preliminary data.</text>
</comment>
<keyword evidence="2" id="KW-0067">ATP-binding</keyword>
<dbReference type="SUPFAM" id="SSF56112">
    <property type="entry name" value="Protein kinase-like (PK-like)"/>
    <property type="match status" value="1"/>
</dbReference>
<dbReference type="PROSITE" id="PS50011">
    <property type="entry name" value="PROTEIN_KINASE_DOM"/>
    <property type="match status" value="1"/>
</dbReference>
<organism evidence="4 5">
    <name type="scientific">Symbiochloris irregularis</name>
    <dbReference type="NCBI Taxonomy" id="706552"/>
    <lineage>
        <taxon>Eukaryota</taxon>
        <taxon>Viridiplantae</taxon>
        <taxon>Chlorophyta</taxon>
        <taxon>core chlorophytes</taxon>
        <taxon>Trebouxiophyceae</taxon>
        <taxon>Trebouxiales</taxon>
        <taxon>Trebouxiaceae</taxon>
        <taxon>Symbiochloris</taxon>
    </lineage>
</organism>
<feature type="domain" description="Protein kinase" evidence="3">
    <location>
        <begin position="1"/>
        <end position="188"/>
    </location>
</feature>
<name>A0AAW1NXC6_9CHLO</name>
<dbReference type="PANTHER" id="PTHR44329">
    <property type="entry name" value="SERINE/THREONINE-PROTEIN KINASE TNNI3K-RELATED"/>
    <property type="match status" value="1"/>
</dbReference>
<dbReference type="PANTHER" id="PTHR44329:SF298">
    <property type="entry name" value="MIXED LINEAGE KINASE DOMAIN-LIKE PROTEIN"/>
    <property type="match status" value="1"/>
</dbReference>
<dbReference type="GO" id="GO:0005524">
    <property type="term" value="F:ATP binding"/>
    <property type="evidence" value="ECO:0007669"/>
    <property type="project" value="UniProtKB-KW"/>
</dbReference>
<evidence type="ECO:0000256" key="2">
    <source>
        <dbReference type="ARBA" id="ARBA00022840"/>
    </source>
</evidence>
<dbReference type="AlphaFoldDB" id="A0AAW1NXC6"/>
<dbReference type="InterPro" id="IPR011009">
    <property type="entry name" value="Kinase-like_dom_sf"/>
</dbReference>
<evidence type="ECO:0000313" key="5">
    <source>
        <dbReference type="Proteomes" id="UP001465755"/>
    </source>
</evidence>
<accession>A0AAW1NXC6</accession>
<evidence type="ECO:0000256" key="1">
    <source>
        <dbReference type="ARBA" id="ARBA00022741"/>
    </source>
</evidence>
<evidence type="ECO:0000259" key="3">
    <source>
        <dbReference type="PROSITE" id="PS50011"/>
    </source>
</evidence>
<dbReference type="Gene3D" id="1.10.510.10">
    <property type="entry name" value="Transferase(Phosphotransferase) domain 1"/>
    <property type="match status" value="2"/>
</dbReference>
<keyword evidence="1" id="KW-0547">Nucleotide-binding</keyword>
<dbReference type="Proteomes" id="UP001465755">
    <property type="component" value="Unassembled WGS sequence"/>
</dbReference>
<proteinExistence type="predicted"/>
<dbReference type="InterPro" id="IPR001245">
    <property type="entry name" value="Ser-Thr/Tyr_kinase_cat_dom"/>
</dbReference>
<gene>
    <name evidence="4" type="ORF">WJX73_010566</name>
</gene>
<keyword evidence="5" id="KW-1185">Reference proteome</keyword>
<evidence type="ECO:0000313" key="4">
    <source>
        <dbReference type="EMBL" id="KAK9802644.1"/>
    </source>
</evidence>